<keyword evidence="2" id="KW-0812">Transmembrane</keyword>
<feature type="region of interest" description="Disordered" evidence="1">
    <location>
        <begin position="270"/>
        <end position="314"/>
    </location>
</feature>
<dbReference type="AlphaFoldDB" id="A0A7S4A8U8"/>
<sequence>MLTKGKILFQCMMLTISLWPAVVANNNNENKSTVWINRARRLNTKEFMVECDQVFMNSEHVKQHSYLMSHFAEEVTDLCRRLAPNDDQGTCRSTGFGRLDNSLKQAFFRQAVQHTGHTDLPIDLIASWGDAGYIISDKTNIEQDELRNDLCSEVYTSIGADFINHIPSSSIPVAGGSKVPDSFFPYKSREPERMSPPVSAKEFVAESNIANNRKENNRNEPFTIVHVDKKEDNSLSVAAIIAISCAVAALIVIFFHFEARRRKEARISRSHYGNKGTDDDGDTNVTTFSGGRDMSPFRSIVKSSSRSTKGMSTPVEEVKAAINNADWDTVYKLASQIAEHDDNLSLPSLGAFKAQNRSHLGVEDQERTKTLDELAANSDWTGLAVTAALYAGETSGSAPSISYGFDSPSSKRDTLSPSQSQDLEEGRASMEQMVTGLSRALNAGNWSQVSKYADLIKDEKNTGSSFDTDSQVIMSSSSSIVSSDTDSTEVSKKQTIEKLMRAGKWKGVSIMANMYEMETKSKQRSSSTSMRPYPTSPSHPYTDRRSIVRTKELQHEDRVEENIVSFRRDP</sequence>
<feature type="signal peptide" evidence="3">
    <location>
        <begin position="1"/>
        <end position="24"/>
    </location>
</feature>
<feature type="compositionally biased region" description="Basic and acidic residues" evidence="1">
    <location>
        <begin position="541"/>
        <end position="570"/>
    </location>
</feature>
<feature type="transmembrane region" description="Helical" evidence="2">
    <location>
        <begin position="235"/>
        <end position="257"/>
    </location>
</feature>
<keyword evidence="2" id="KW-0472">Membrane</keyword>
<keyword evidence="2" id="KW-1133">Transmembrane helix</keyword>
<feature type="compositionally biased region" description="Polar residues" evidence="1">
    <location>
        <begin position="301"/>
        <end position="311"/>
    </location>
</feature>
<feature type="chain" id="PRO_5030959755" evidence="3">
    <location>
        <begin position="25"/>
        <end position="570"/>
    </location>
</feature>
<gene>
    <name evidence="4" type="ORF">PAUS00366_LOCUS230</name>
</gene>
<feature type="region of interest" description="Disordered" evidence="1">
    <location>
        <begin position="518"/>
        <end position="570"/>
    </location>
</feature>
<protein>
    <submittedName>
        <fullName evidence="4">Uncharacterized protein</fullName>
    </submittedName>
</protein>
<evidence type="ECO:0000313" key="4">
    <source>
        <dbReference type="EMBL" id="CAE0707510.1"/>
    </source>
</evidence>
<feature type="region of interest" description="Disordered" evidence="1">
    <location>
        <begin position="396"/>
        <end position="428"/>
    </location>
</feature>
<name>A0A7S4A8U8_9STRA</name>
<accession>A0A7S4A8U8</accession>
<evidence type="ECO:0000256" key="2">
    <source>
        <dbReference type="SAM" id="Phobius"/>
    </source>
</evidence>
<evidence type="ECO:0000256" key="3">
    <source>
        <dbReference type="SAM" id="SignalP"/>
    </source>
</evidence>
<dbReference type="EMBL" id="HBIX01000275">
    <property type="protein sequence ID" value="CAE0707510.1"/>
    <property type="molecule type" value="Transcribed_RNA"/>
</dbReference>
<proteinExistence type="predicted"/>
<organism evidence="4">
    <name type="scientific">Pseudo-nitzschia australis</name>
    <dbReference type="NCBI Taxonomy" id="44445"/>
    <lineage>
        <taxon>Eukaryota</taxon>
        <taxon>Sar</taxon>
        <taxon>Stramenopiles</taxon>
        <taxon>Ochrophyta</taxon>
        <taxon>Bacillariophyta</taxon>
        <taxon>Bacillariophyceae</taxon>
        <taxon>Bacillariophycidae</taxon>
        <taxon>Bacillariales</taxon>
        <taxon>Bacillariaceae</taxon>
        <taxon>Pseudo-nitzschia</taxon>
    </lineage>
</organism>
<evidence type="ECO:0000256" key="1">
    <source>
        <dbReference type="SAM" id="MobiDB-lite"/>
    </source>
</evidence>
<reference evidence="4" key="1">
    <citation type="submission" date="2021-01" db="EMBL/GenBank/DDBJ databases">
        <authorList>
            <person name="Corre E."/>
            <person name="Pelletier E."/>
            <person name="Niang G."/>
            <person name="Scheremetjew M."/>
            <person name="Finn R."/>
            <person name="Kale V."/>
            <person name="Holt S."/>
            <person name="Cochrane G."/>
            <person name="Meng A."/>
            <person name="Brown T."/>
            <person name="Cohen L."/>
        </authorList>
    </citation>
    <scope>NUCLEOTIDE SEQUENCE</scope>
    <source>
        <strain evidence="4">10249 10 AB</strain>
    </source>
</reference>
<keyword evidence="3" id="KW-0732">Signal</keyword>